<dbReference type="Proteomes" id="UP001267638">
    <property type="component" value="Unassembled WGS sequence"/>
</dbReference>
<dbReference type="SUPFAM" id="SSF46785">
    <property type="entry name" value="Winged helix' DNA-binding domain"/>
    <property type="match status" value="1"/>
</dbReference>
<protein>
    <submittedName>
        <fullName evidence="3">Transcriptional regulator of viral defense system</fullName>
    </submittedName>
</protein>
<sequence length="280" mass="30919">MDSNLRTLGPNEARLMLSLAEEERDIVSAADVIELLGSETTARSVVRNLVRKGWLTRLVGGRYMVLPPSHGPENLGENNVIALASAAVEPSYVGWWSAAAFHGMTTQRPRLTTVAVLKPRDAVAIEGHPVRFVHLPSRKFFGFTTFEIYDRTAQLSTPSKTAVDCVDRPSLAGGPSEVARIIFSASRTVNPADLVTDALQMGSRSMLQRLGFLIDLVGWDFPEVDRSQLRQAVPLSMRSVFGRKERQPDDIGYVSEWGLFVHATRSDLLADVPRLKRGDH</sequence>
<evidence type="ECO:0000313" key="4">
    <source>
        <dbReference type="Proteomes" id="UP001267638"/>
    </source>
</evidence>
<evidence type="ECO:0000313" key="3">
    <source>
        <dbReference type="EMBL" id="MDR7156853.1"/>
    </source>
</evidence>
<feature type="domain" description="AbiEi antitoxin N-terminal" evidence="2">
    <location>
        <begin position="15"/>
        <end position="58"/>
    </location>
</feature>
<dbReference type="EMBL" id="JAVDWV010000021">
    <property type="protein sequence ID" value="MDR7156853.1"/>
    <property type="molecule type" value="Genomic_DNA"/>
</dbReference>
<gene>
    <name evidence="3" type="ORF">J2W40_003699</name>
</gene>
<dbReference type="Pfam" id="PF09407">
    <property type="entry name" value="AbiEi_1"/>
    <property type="match status" value="1"/>
</dbReference>
<comment type="caution">
    <text evidence="3">The sequence shown here is derived from an EMBL/GenBank/DDBJ whole genome shotgun (WGS) entry which is preliminary data.</text>
</comment>
<proteinExistence type="predicted"/>
<accession>A0ABU1X5L1</accession>
<dbReference type="InterPro" id="IPR036390">
    <property type="entry name" value="WH_DNA-bd_sf"/>
</dbReference>
<feature type="domain" description="AbiEi antitoxin C-terminal" evidence="1">
    <location>
        <begin position="78"/>
        <end position="216"/>
    </location>
</feature>
<organism evidence="3 4">
    <name type="scientific">Sphingobium xenophagum</name>
    <dbReference type="NCBI Taxonomy" id="121428"/>
    <lineage>
        <taxon>Bacteria</taxon>
        <taxon>Pseudomonadati</taxon>
        <taxon>Pseudomonadota</taxon>
        <taxon>Alphaproteobacteria</taxon>
        <taxon>Sphingomonadales</taxon>
        <taxon>Sphingomonadaceae</taxon>
        <taxon>Sphingobium</taxon>
    </lineage>
</organism>
<name>A0ABU1X5L1_SPHXE</name>
<reference evidence="3 4" key="1">
    <citation type="submission" date="2023-07" db="EMBL/GenBank/DDBJ databases">
        <title>Sorghum-associated microbial communities from plants grown in Nebraska, USA.</title>
        <authorList>
            <person name="Schachtman D."/>
        </authorList>
    </citation>
    <scope>NUCLEOTIDE SEQUENCE [LARGE SCALE GENOMIC DNA]</scope>
    <source>
        <strain evidence="3 4">4256</strain>
    </source>
</reference>
<evidence type="ECO:0000259" key="2">
    <source>
        <dbReference type="Pfam" id="PF13338"/>
    </source>
</evidence>
<keyword evidence="4" id="KW-1185">Reference proteome</keyword>
<dbReference type="InterPro" id="IPR018547">
    <property type="entry name" value="AbiEi_C"/>
</dbReference>
<evidence type="ECO:0000259" key="1">
    <source>
        <dbReference type="Pfam" id="PF09407"/>
    </source>
</evidence>
<dbReference type="Pfam" id="PF13338">
    <property type="entry name" value="AbiEi_4"/>
    <property type="match status" value="1"/>
</dbReference>
<dbReference type="InterPro" id="IPR025159">
    <property type="entry name" value="AbiEi_N"/>
</dbReference>